<keyword evidence="3" id="KW-0519">Myristate</keyword>
<feature type="domain" description="IRS-type PTB" evidence="6">
    <location>
        <begin position="13"/>
        <end position="116"/>
    </location>
</feature>
<dbReference type="VEuPathDB" id="VectorBase:GPAI026564"/>
<dbReference type="PROSITE" id="PS51064">
    <property type="entry name" value="IRS_PTB"/>
    <property type="match status" value="1"/>
</dbReference>
<dbReference type="InterPro" id="IPR011993">
    <property type="entry name" value="PH-like_dom_sf"/>
</dbReference>
<keyword evidence="4" id="KW-0472">Membrane</keyword>
<dbReference type="SMART" id="SM01244">
    <property type="entry name" value="IRS"/>
    <property type="match status" value="1"/>
</dbReference>
<dbReference type="GO" id="GO:0005104">
    <property type="term" value="F:fibroblast growth factor receptor binding"/>
    <property type="evidence" value="ECO:0007669"/>
    <property type="project" value="TreeGrafter"/>
</dbReference>
<proteinExistence type="predicted"/>
<comment type="subcellular location">
    <subcellularLocation>
        <location evidence="1">Membrane</location>
    </subcellularLocation>
</comment>
<dbReference type="SUPFAM" id="SSF50729">
    <property type="entry name" value="PH domain-like"/>
    <property type="match status" value="1"/>
</dbReference>
<dbReference type="SMART" id="SM00310">
    <property type="entry name" value="PTBI"/>
    <property type="match status" value="1"/>
</dbReference>
<evidence type="ECO:0000256" key="5">
    <source>
        <dbReference type="ARBA" id="ARBA00023288"/>
    </source>
</evidence>
<dbReference type="EnsemblMetazoa" id="GPAI026564-RA">
    <property type="protein sequence ID" value="GPAI026564-PA"/>
    <property type="gene ID" value="GPAI026564"/>
</dbReference>
<dbReference type="PANTHER" id="PTHR21258:SF55">
    <property type="entry name" value="FI23523P1"/>
    <property type="match status" value="1"/>
</dbReference>
<organism evidence="7 8">
    <name type="scientific">Glossina pallidipes</name>
    <name type="common">Tsetse fly</name>
    <dbReference type="NCBI Taxonomy" id="7398"/>
    <lineage>
        <taxon>Eukaryota</taxon>
        <taxon>Metazoa</taxon>
        <taxon>Ecdysozoa</taxon>
        <taxon>Arthropoda</taxon>
        <taxon>Hexapoda</taxon>
        <taxon>Insecta</taxon>
        <taxon>Pterygota</taxon>
        <taxon>Neoptera</taxon>
        <taxon>Endopterygota</taxon>
        <taxon>Diptera</taxon>
        <taxon>Brachycera</taxon>
        <taxon>Muscomorpha</taxon>
        <taxon>Hippoboscoidea</taxon>
        <taxon>Glossinidae</taxon>
        <taxon>Glossina</taxon>
    </lineage>
</organism>
<dbReference type="PANTHER" id="PTHR21258">
    <property type="entry name" value="DOCKING PROTEIN RELATED"/>
    <property type="match status" value="1"/>
</dbReference>
<reference evidence="8" key="1">
    <citation type="submission" date="2014-03" db="EMBL/GenBank/DDBJ databases">
        <authorList>
            <person name="Aksoy S."/>
            <person name="Warren W."/>
            <person name="Wilson R.K."/>
        </authorList>
    </citation>
    <scope>NUCLEOTIDE SEQUENCE [LARGE SCALE GENOMIC DNA]</scope>
    <source>
        <strain evidence="8">IAEA</strain>
    </source>
</reference>
<evidence type="ECO:0000256" key="4">
    <source>
        <dbReference type="ARBA" id="ARBA00023136"/>
    </source>
</evidence>
<sequence>MGCINSTKKLHTCKKGNVFYVSVVRLQPDLPTMSRCGILELSPNELMFTASGKEPIVWTWKHVRRYGLNGNIFSFEAGRRSATGSRIYTFRCCKADLLYQKFQRYVNTMSISTDRDRRHDAIISVQNTLERNEINTNPNNYLESETVHGICSRRLEMQNQSPFNAASLRVESGSLDPVQRLSSVTEFVHFPYTPSYSNVNPSNIYMEQPSRKNQEFNNNLAGNLEDSSVQTPVANKSRLKHFNISGRCEAASISTTNEAQRLYANVDTLRPTLNSTDQKEVTALYNSTEHCYENLEHSDIPHLLQTDLSHVDSLTESPDPNNKSINYIVLDLDNPQSPSQCSNASIGNGQSLSLCENYANRTKQNEDNSTEIVIPAKYHNNKAVDSSDDPQKLTEICLSYSTIDFIKTCALVKSSANHCEFDCDADPDNEESRITRHMYTHTKIVVSMTNIAKLITLATEASSILKKGWTLLFIQFSERSNNALLDNSSRLTNRENAPKTSSARSSILFSLTPLEHTIMVIL</sequence>
<dbReference type="Gene3D" id="2.30.29.30">
    <property type="entry name" value="Pleckstrin-homology domain (PH domain)/Phosphotyrosine-binding domain (PTB)"/>
    <property type="match status" value="1"/>
</dbReference>
<reference evidence="7" key="2">
    <citation type="submission" date="2020-05" db="UniProtKB">
        <authorList>
            <consortium name="EnsemblMetazoa"/>
        </authorList>
    </citation>
    <scope>IDENTIFICATION</scope>
    <source>
        <strain evidence="7">IAEA</strain>
    </source>
</reference>
<dbReference type="InterPro" id="IPR002404">
    <property type="entry name" value="IRS_PTB"/>
</dbReference>
<accession>A0A1A9ZVT0</accession>
<dbReference type="InterPro" id="IPR050996">
    <property type="entry name" value="Docking_Protein_DOK"/>
</dbReference>
<dbReference type="GO" id="GO:0005068">
    <property type="term" value="F:transmembrane receptor protein tyrosine kinase adaptor activity"/>
    <property type="evidence" value="ECO:0007669"/>
    <property type="project" value="TreeGrafter"/>
</dbReference>
<evidence type="ECO:0000256" key="1">
    <source>
        <dbReference type="ARBA" id="ARBA00004370"/>
    </source>
</evidence>
<evidence type="ECO:0000256" key="3">
    <source>
        <dbReference type="ARBA" id="ARBA00022707"/>
    </source>
</evidence>
<evidence type="ECO:0000259" key="6">
    <source>
        <dbReference type="PROSITE" id="PS51064"/>
    </source>
</evidence>
<dbReference type="GO" id="GO:0016020">
    <property type="term" value="C:membrane"/>
    <property type="evidence" value="ECO:0007669"/>
    <property type="project" value="UniProtKB-SubCell"/>
</dbReference>
<evidence type="ECO:0000313" key="7">
    <source>
        <dbReference type="EnsemblMetazoa" id="GPAI026564-PA"/>
    </source>
</evidence>
<dbReference type="GO" id="GO:0005737">
    <property type="term" value="C:cytoplasm"/>
    <property type="evidence" value="ECO:0007669"/>
    <property type="project" value="TreeGrafter"/>
</dbReference>
<dbReference type="STRING" id="7398.A0A1A9ZVT0"/>
<evidence type="ECO:0000313" key="8">
    <source>
        <dbReference type="Proteomes" id="UP000092445"/>
    </source>
</evidence>
<dbReference type="Pfam" id="PF02174">
    <property type="entry name" value="IRS"/>
    <property type="match status" value="1"/>
</dbReference>
<keyword evidence="2" id="KW-0597">Phosphoprotein</keyword>
<evidence type="ECO:0000256" key="2">
    <source>
        <dbReference type="ARBA" id="ARBA00022553"/>
    </source>
</evidence>
<dbReference type="InterPro" id="IPR038742">
    <property type="entry name" value="FRS2_PTB"/>
</dbReference>
<dbReference type="GO" id="GO:0008543">
    <property type="term" value="P:fibroblast growth factor receptor signaling pathway"/>
    <property type="evidence" value="ECO:0007669"/>
    <property type="project" value="TreeGrafter"/>
</dbReference>
<dbReference type="AlphaFoldDB" id="A0A1A9ZVT0"/>
<keyword evidence="8" id="KW-1185">Reference proteome</keyword>
<dbReference type="CDD" id="cd01202">
    <property type="entry name" value="PTB_FRS2"/>
    <property type="match status" value="1"/>
</dbReference>
<keyword evidence="5" id="KW-0449">Lipoprotein</keyword>
<protein>
    <submittedName>
        <fullName evidence="7">IRS-type PTB domain-containing protein</fullName>
    </submittedName>
</protein>
<dbReference type="Proteomes" id="UP000092445">
    <property type="component" value="Unassembled WGS sequence"/>
</dbReference>
<name>A0A1A9ZVT0_GLOPL</name>